<evidence type="ECO:0000313" key="3">
    <source>
        <dbReference type="Proteomes" id="UP000469185"/>
    </source>
</evidence>
<name>A0A6N9YFQ8_9ACTN</name>
<evidence type="ECO:0000313" key="2">
    <source>
        <dbReference type="EMBL" id="NED93738.1"/>
    </source>
</evidence>
<accession>A0A6N9YFQ8</accession>
<feature type="region of interest" description="Disordered" evidence="1">
    <location>
        <begin position="1"/>
        <end position="22"/>
    </location>
</feature>
<dbReference type="EMBL" id="JAAGOB010000001">
    <property type="protein sequence ID" value="NED93738.1"/>
    <property type="molecule type" value="Genomic_DNA"/>
</dbReference>
<proteinExistence type="predicted"/>
<evidence type="ECO:0008006" key="4">
    <source>
        <dbReference type="Google" id="ProtNLM"/>
    </source>
</evidence>
<dbReference type="AlphaFoldDB" id="A0A6N9YFQ8"/>
<dbReference type="RefSeq" id="WP_163814970.1">
    <property type="nucleotide sequence ID" value="NZ_JAAGOB010000001.1"/>
</dbReference>
<reference evidence="2 3" key="1">
    <citation type="submission" date="2020-02" db="EMBL/GenBank/DDBJ databases">
        <authorList>
            <person name="Li X.-J."/>
            <person name="Feng X.-M."/>
        </authorList>
    </citation>
    <scope>NUCLEOTIDE SEQUENCE [LARGE SCALE GENOMIC DNA]</scope>
    <source>
        <strain evidence="2 3">CGMCC 4.7225</strain>
    </source>
</reference>
<protein>
    <recommendedName>
        <fullName evidence="4">TetR/AcrR family transcriptional regulator</fullName>
    </recommendedName>
</protein>
<evidence type="ECO:0000256" key="1">
    <source>
        <dbReference type="SAM" id="MobiDB-lite"/>
    </source>
</evidence>
<sequence length="286" mass="31862">MSDARVGSVLQHLRRPHTQRDDQETHMLLNLGVGLMLAPTSDVTTDLTQRVPQLRWPTRDELVRAYNHRTGLRRSKAIVEDRWVRMADYHRDLTAWVVARMRTSTHRQMHAVAGAAETPEPITTDNSYDLSRRALERLLTNEVFPLWAMLVSLAASDPALGPIIRQARTEETLRWAELANVHFETAGRSPLPGLTTIDIAESVNALSFGLALRYRTDPARFGHEPSRAAELFAQTCLAMVDALLTPATSAGETASEPTMTMGEVVTQMATVGVPRVRRHDDEALVS</sequence>
<dbReference type="Proteomes" id="UP000469185">
    <property type="component" value="Unassembled WGS sequence"/>
</dbReference>
<gene>
    <name evidence="2" type="ORF">G1H11_00225</name>
</gene>
<organism evidence="2 3">
    <name type="scientific">Phytoactinopolyspora alkaliphila</name>
    <dbReference type="NCBI Taxonomy" id="1783498"/>
    <lineage>
        <taxon>Bacteria</taxon>
        <taxon>Bacillati</taxon>
        <taxon>Actinomycetota</taxon>
        <taxon>Actinomycetes</taxon>
        <taxon>Jiangellales</taxon>
        <taxon>Jiangellaceae</taxon>
        <taxon>Phytoactinopolyspora</taxon>
    </lineage>
</organism>
<keyword evidence="3" id="KW-1185">Reference proteome</keyword>
<comment type="caution">
    <text evidence="2">The sequence shown here is derived from an EMBL/GenBank/DDBJ whole genome shotgun (WGS) entry which is preliminary data.</text>
</comment>